<evidence type="ECO:0000256" key="5">
    <source>
        <dbReference type="ARBA" id="ARBA00022764"/>
    </source>
</evidence>
<evidence type="ECO:0000256" key="6">
    <source>
        <dbReference type="ARBA" id="ARBA00022841"/>
    </source>
</evidence>
<dbReference type="Proteomes" id="UP000192591">
    <property type="component" value="Unassembled WGS sequence"/>
</dbReference>
<dbReference type="STRING" id="1962155.B1813_14615"/>
<dbReference type="GO" id="GO:0042597">
    <property type="term" value="C:periplasmic space"/>
    <property type="evidence" value="ECO:0007669"/>
    <property type="project" value="UniProtKB-SubCell"/>
</dbReference>
<protein>
    <recommendedName>
        <fullName evidence="9">AlgX/AlgJ SGNH hydrolase-like domain-containing protein</fullName>
    </recommendedName>
</protein>
<evidence type="ECO:0000313" key="10">
    <source>
        <dbReference type="EMBL" id="OQO90764.1"/>
    </source>
</evidence>
<evidence type="ECO:0000256" key="8">
    <source>
        <dbReference type="SAM" id="Phobius"/>
    </source>
</evidence>
<dbReference type="GO" id="GO:0016740">
    <property type="term" value="F:transferase activity"/>
    <property type="evidence" value="ECO:0007669"/>
    <property type="project" value="UniProtKB-KW"/>
</dbReference>
<evidence type="ECO:0000256" key="7">
    <source>
        <dbReference type="SAM" id="MobiDB-lite"/>
    </source>
</evidence>
<dbReference type="UniPathway" id="UPA00286"/>
<keyword evidence="8" id="KW-1133">Transmembrane helix</keyword>
<dbReference type="Pfam" id="PF16822">
    <property type="entry name" value="ALGX"/>
    <property type="match status" value="1"/>
</dbReference>
<gene>
    <name evidence="10" type="ORF">B1813_14615</name>
</gene>
<dbReference type="AlphaFoldDB" id="A0A1V9A1D5"/>
<keyword evidence="8" id="KW-0812">Transmembrane</keyword>
<sequence>MLPPTPESWLPHEHNLYRPRHSARQRTALVCAIVFFLAPALSFVVGVRAQPFENRELHEFPSLADGWGFFTGFAGWATDHLPLREAGVSAADAVSTGLFGDPPGTQSGARSGTVGVEPDGQTEQPDTPYDLYPEVIPGDDGWLFYGEDVIAKCFPVMNVDRIVAALNDLRRAVEASGRQFVLVIAPDKTTMRPQHLPDDYLGKDCATERGREFWRRVPAETGAIDLRPLLPQTGQRLGDEMYDTGDSHWTFGGGFAMTHAVAEQISPGSTETWEIEKTGRRGWPADLHRMLGQDEQRDLQEYALAPDGGQDTTRYLASDFRTPLRTQQFGDPVPGVHQGTVGVVADSFTQFASPFLVATNRDLVITHSDTIAQGTPQRIAELLGDRDVVVFEFVERILSGGGSSLLRDDVIDSVGRALADNPR</sequence>
<evidence type="ECO:0000256" key="3">
    <source>
        <dbReference type="ARBA" id="ARBA00022679"/>
    </source>
</evidence>
<evidence type="ECO:0000256" key="4">
    <source>
        <dbReference type="ARBA" id="ARBA00022729"/>
    </source>
</evidence>
<proteinExistence type="predicted"/>
<keyword evidence="6" id="KW-0016">Alginate biosynthesis</keyword>
<organism evidence="10 11">
    <name type="scientific">Saccharomonospora piscinae</name>
    <dbReference type="NCBI Taxonomy" id="687388"/>
    <lineage>
        <taxon>Bacteria</taxon>
        <taxon>Bacillati</taxon>
        <taxon>Actinomycetota</taxon>
        <taxon>Actinomycetes</taxon>
        <taxon>Pseudonocardiales</taxon>
        <taxon>Pseudonocardiaceae</taxon>
        <taxon>Saccharomonospora</taxon>
    </lineage>
</organism>
<dbReference type="GO" id="GO:0042121">
    <property type="term" value="P:alginic acid biosynthetic process"/>
    <property type="evidence" value="ECO:0007669"/>
    <property type="project" value="UniProtKB-UniPathway"/>
</dbReference>
<keyword evidence="4" id="KW-0732">Signal</keyword>
<evidence type="ECO:0000256" key="1">
    <source>
        <dbReference type="ARBA" id="ARBA00004418"/>
    </source>
</evidence>
<evidence type="ECO:0000259" key="9">
    <source>
        <dbReference type="Pfam" id="PF16822"/>
    </source>
</evidence>
<comment type="caution">
    <text evidence="10">The sequence shown here is derived from an EMBL/GenBank/DDBJ whole genome shotgun (WGS) entry which is preliminary data.</text>
</comment>
<comment type="pathway">
    <text evidence="2">Glycan biosynthesis; alginate biosynthesis.</text>
</comment>
<keyword evidence="5" id="KW-0574">Periplasm</keyword>
<keyword evidence="11" id="KW-1185">Reference proteome</keyword>
<comment type="subcellular location">
    <subcellularLocation>
        <location evidence="1">Periplasm</location>
    </subcellularLocation>
</comment>
<feature type="domain" description="AlgX/AlgJ SGNH hydrolase-like" evidence="9">
    <location>
        <begin position="135"/>
        <end position="298"/>
    </location>
</feature>
<evidence type="ECO:0000256" key="2">
    <source>
        <dbReference type="ARBA" id="ARBA00005182"/>
    </source>
</evidence>
<dbReference type="InterPro" id="IPR031811">
    <property type="entry name" value="ALGX/ALGJ_SGNH-like"/>
</dbReference>
<keyword evidence="3" id="KW-0808">Transferase</keyword>
<reference evidence="10 11" key="1">
    <citation type="submission" date="2017-02" db="EMBL/GenBank/DDBJ databases">
        <title>Draft genome of Saccharomonospora sp. 154.</title>
        <authorList>
            <person name="Alonso-Carmona G.S."/>
            <person name="De La Haba R."/>
            <person name="Vera-Gargallo B."/>
            <person name="Sandoval-Trujillo A.H."/>
            <person name="Ramirez-Duran N."/>
            <person name="Ventosa A."/>
        </authorList>
    </citation>
    <scope>NUCLEOTIDE SEQUENCE [LARGE SCALE GENOMIC DNA]</scope>
    <source>
        <strain evidence="10 11">LRS4.154</strain>
    </source>
</reference>
<feature type="region of interest" description="Disordered" evidence="7">
    <location>
        <begin position="99"/>
        <end position="128"/>
    </location>
</feature>
<evidence type="ECO:0000313" key="11">
    <source>
        <dbReference type="Proteomes" id="UP000192591"/>
    </source>
</evidence>
<dbReference type="EMBL" id="MWIH01000006">
    <property type="protein sequence ID" value="OQO90764.1"/>
    <property type="molecule type" value="Genomic_DNA"/>
</dbReference>
<name>A0A1V9A1D5_SACPI</name>
<keyword evidence="8" id="KW-0472">Membrane</keyword>
<feature type="transmembrane region" description="Helical" evidence="8">
    <location>
        <begin position="27"/>
        <end position="47"/>
    </location>
</feature>
<accession>A0A1V9A1D5</accession>